<evidence type="ECO:0000256" key="4">
    <source>
        <dbReference type="ARBA" id="ARBA00022795"/>
    </source>
</evidence>
<evidence type="ECO:0000256" key="1">
    <source>
        <dbReference type="ARBA" id="ARBA00005322"/>
    </source>
</evidence>
<dbReference type="InterPro" id="IPR031316">
    <property type="entry name" value="FlgM_C"/>
</dbReference>
<keyword evidence="11" id="KW-0969">Cilium</keyword>
<evidence type="ECO:0000256" key="8">
    <source>
        <dbReference type="ARBA" id="ARBA00030117"/>
    </source>
</evidence>
<keyword evidence="4" id="KW-1005">Bacterial flagellum biogenesis</keyword>
<evidence type="ECO:0000256" key="5">
    <source>
        <dbReference type="ARBA" id="ARBA00023015"/>
    </source>
</evidence>
<dbReference type="NCBIfam" id="TIGR03824">
    <property type="entry name" value="FlgM_jcvi"/>
    <property type="match status" value="1"/>
</dbReference>
<feature type="domain" description="Anti-sigma-28 factor FlgM C-terminal" evidence="10">
    <location>
        <begin position="41"/>
        <end position="95"/>
    </location>
</feature>
<evidence type="ECO:0000256" key="6">
    <source>
        <dbReference type="ARBA" id="ARBA00023163"/>
    </source>
</evidence>
<keyword evidence="11" id="KW-0966">Cell projection</keyword>
<organism evidence="11 12">
    <name type="scientific">Cognatiluteimonas weifangensis</name>
    <dbReference type="NCBI Taxonomy" id="2303539"/>
    <lineage>
        <taxon>Bacteria</taxon>
        <taxon>Pseudomonadati</taxon>
        <taxon>Pseudomonadota</taxon>
        <taxon>Gammaproteobacteria</taxon>
        <taxon>Lysobacterales</taxon>
        <taxon>Lysobacteraceae</taxon>
        <taxon>Cognatiluteimonas</taxon>
    </lineage>
</organism>
<dbReference type="EMBL" id="QVPD01000002">
    <property type="protein sequence ID" value="RFP62075.1"/>
    <property type="molecule type" value="Genomic_DNA"/>
</dbReference>
<dbReference type="InterPro" id="IPR035890">
    <property type="entry name" value="Anti-sigma-28_factor_FlgM_sf"/>
</dbReference>
<keyword evidence="3" id="KW-0678">Repressor</keyword>
<evidence type="ECO:0000313" key="11">
    <source>
        <dbReference type="EMBL" id="RFP62075.1"/>
    </source>
</evidence>
<dbReference type="Pfam" id="PF04316">
    <property type="entry name" value="FlgM"/>
    <property type="match status" value="1"/>
</dbReference>
<dbReference type="OrthoDB" id="7063735at2"/>
<comment type="caution">
    <text evidence="11">The sequence shown here is derived from an EMBL/GenBank/DDBJ whole genome shotgun (WGS) entry which is preliminary data.</text>
</comment>
<evidence type="ECO:0000256" key="3">
    <source>
        <dbReference type="ARBA" id="ARBA00022491"/>
    </source>
</evidence>
<dbReference type="RefSeq" id="WP_117201750.1">
    <property type="nucleotide sequence ID" value="NZ_JBHTBK010000008.1"/>
</dbReference>
<gene>
    <name evidence="11" type="primary">flgM</name>
    <name evidence="11" type="ORF">D0Y53_03220</name>
</gene>
<dbReference type="GO" id="GO:0045892">
    <property type="term" value="P:negative regulation of DNA-templated transcription"/>
    <property type="evidence" value="ECO:0007669"/>
    <property type="project" value="InterPro"/>
</dbReference>
<dbReference type="SUPFAM" id="SSF101498">
    <property type="entry name" value="Anti-sigma factor FlgM"/>
    <property type="match status" value="1"/>
</dbReference>
<reference evidence="11 12" key="1">
    <citation type="submission" date="2018-08" db="EMBL/GenBank/DDBJ databases">
        <title>Lysobacter weifangensis sp. nov., a new member of the family 'Xanthomonadaceae', isolated from soil in a farmland.</title>
        <authorList>
            <person name="Zhao H."/>
        </authorList>
    </citation>
    <scope>NUCLEOTIDE SEQUENCE [LARGE SCALE GENOMIC DNA]</scope>
    <source>
        <strain evidence="11 12">WF-2</strain>
    </source>
</reference>
<feature type="region of interest" description="Disordered" evidence="9">
    <location>
        <begin position="1"/>
        <end position="36"/>
    </location>
</feature>
<protein>
    <recommendedName>
        <fullName evidence="2">Negative regulator of flagellin synthesis</fullName>
    </recommendedName>
    <alternativeName>
        <fullName evidence="8">Anti-sigma-28 factor</fullName>
    </alternativeName>
</protein>
<keyword evidence="5" id="KW-0805">Transcription regulation</keyword>
<keyword evidence="6" id="KW-0804">Transcription</keyword>
<accession>A0A372DR72</accession>
<comment type="similarity">
    <text evidence="1">Belongs to the FlgM family.</text>
</comment>
<evidence type="ECO:0000313" key="12">
    <source>
        <dbReference type="Proteomes" id="UP000262917"/>
    </source>
</evidence>
<dbReference type="GO" id="GO:0044781">
    <property type="term" value="P:bacterial-type flagellum organization"/>
    <property type="evidence" value="ECO:0007669"/>
    <property type="project" value="UniProtKB-KW"/>
</dbReference>
<name>A0A372DR72_9GAMM</name>
<dbReference type="Proteomes" id="UP000262917">
    <property type="component" value="Unassembled WGS sequence"/>
</dbReference>
<keyword evidence="11" id="KW-0282">Flagellum</keyword>
<evidence type="ECO:0000259" key="10">
    <source>
        <dbReference type="Pfam" id="PF04316"/>
    </source>
</evidence>
<keyword evidence="12" id="KW-1185">Reference proteome</keyword>
<evidence type="ECO:0000256" key="9">
    <source>
        <dbReference type="SAM" id="MobiDB-lite"/>
    </source>
</evidence>
<sequence>MTQKIDGAGLSRPLEGVATPATGSARAGTDRMQPVAAPEGDSLRLTGEASGLQAMAHKLAAAPADIDQAKVDAVSAALAAGSYRIDPARIADGLLGLERDLAR</sequence>
<proteinExistence type="inferred from homology"/>
<dbReference type="AlphaFoldDB" id="A0A372DR72"/>
<comment type="function">
    <text evidence="7">Responsible for the coupling of flagellin expression to flagellar assembly by preventing expression of the flagellin genes when a component of the middle class of proteins is defective. It negatively regulates flagellar genes by inhibiting the activity of FliA by directly binding to FliA.</text>
</comment>
<evidence type="ECO:0000256" key="7">
    <source>
        <dbReference type="ARBA" id="ARBA00024739"/>
    </source>
</evidence>
<evidence type="ECO:0000256" key="2">
    <source>
        <dbReference type="ARBA" id="ARBA00017823"/>
    </source>
</evidence>
<dbReference type="InterPro" id="IPR007412">
    <property type="entry name" value="FlgM"/>
</dbReference>